<proteinExistence type="predicted"/>
<evidence type="ECO:0000256" key="1">
    <source>
        <dbReference type="SAM" id="Phobius"/>
    </source>
</evidence>
<evidence type="ECO:0000313" key="2">
    <source>
        <dbReference type="EMBL" id="KAL2826288.1"/>
    </source>
</evidence>
<keyword evidence="1" id="KW-0812">Transmembrane</keyword>
<keyword evidence="1" id="KW-0472">Membrane</keyword>
<sequence length="241" mass="25453">MTSYDHPYGYALRRNGTCLTHEDSCGNTWSTWNVCCPEDTHCVGGQVCCPTDSDCSAPIDSDPHCADLSWDLYPEYFCCLKGTTGFSTSNLVYNGIRQGGVGCADRYPSGESNTVLVPVQYGHTTTTTPSTTTTTNALKSDIATPVSISETEPSSSINTGLIVGGIVSGVIGLALGLALKTMVMNPGENEPANKHGELYKAELDTNSTRAELDVKAARLAHELPAHSTPRGVGDSGGAIWL</sequence>
<keyword evidence="3" id="KW-1185">Reference proteome</keyword>
<dbReference type="EMBL" id="JBFXLS010000031">
    <property type="protein sequence ID" value="KAL2826288.1"/>
    <property type="molecule type" value="Genomic_DNA"/>
</dbReference>
<organism evidence="2 3">
    <name type="scientific">Aspergillus cavernicola</name>
    <dbReference type="NCBI Taxonomy" id="176166"/>
    <lineage>
        <taxon>Eukaryota</taxon>
        <taxon>Fungi</taxon>
        <taxon>Dikarya</taxon>
        <taxon>Ascomycota</taxon>
        <taxon>Pezizomycotina</taxon>
        <taxon>Eurotiomycetes</taxon>
        <taxon>Eurotiomycetidae</taxon>
        <taxon>Eurotiales</taxon>
        <taxon>Aspergillaceae</taxon>
        <taxon>Aspergillus</taxon>
        <taxon>Aspergillus subgen. Nidulantes</taxon>
    </lineage>
</organism>
<dbReference type="Proteomes" id="UP001610335">
    <property type="component" value="Unassembled WGS sequence"/>
</dbReference>
<name>A0ABR4IHE8_9EURO</name>
<keyword evidence="1" id="KW-1133">Transmembrane helix</keyword>
<comment type="caution">
    <text evidence="2">The sequence shown here is derived from an EMBL/GenBank/DDBJ whole genome shotgun (WGS) entry which is preliminary data.</text>
</comment>
<evidence type="ECO:0000313" key="3">
    <source>
        <dbReference type="Proteomes" id="UP001610335"/>
    </source>
</evidence>
<protein>
    <submittedName>
        <fullName evidence="2">Uncharacterized protein</fullName>
    </submittedName>
</protein>
<accession>A0ABR4IHE8</accession>
<reference evidence="2 3" key="1">
    <citation type="submission" date="2024-07" db="EMBL/GenBank/DDBJ databases">
        <title>Section-level genome sequencing and comparative genomics of Aspergillus sections Usti and Cavernicolus.</title>
        <authorList>
            <consortium name="Lawrence Berkeley National Laboratory"/>
            <person name="Nybo J.L."/>
            <person name="Vesth T.C."/>
            <person name="Theobald S."/>
            <person name="Frisvad J.C."/>
            <person name="Larsen T.O."/>
            <person name="Kjaerboelling I."/>
            <person name="Rothschild-Mancinelli K."/>
            <person name="Lyhne E.K."/>
            <person name="Kogle M.E."/>
            <person name="Barry K."/>
            <person name="Clum A."/>
            <person name="Na H."/>
            <person name="Ledsgaard L."/>
            <person name="Lin J."/>
            <person name="Lipzen A."/>
            <person name="Kuo A."/>
            <person name="Riley R."/>
            <person name="Mondo S."/>
            <person name="LaButti K."/>
            <person name="Haridas S."/>
            <person name="Pangalinan J."/>
            <person name="Salamov A.A."/>
            <person name="Simmons B.A."/>
            <person name="Magnuson J.K."/>
            <person name="Chen J."/>
            <person name="Drula E."/>
            <person name="Henrissat B."/>
            <person name="Wiebenga A."/>
            <person name="Lubbers R.J."/>
            <person name="Gomes A.C."/>
            <person name="Makela M.R."/>
            <person name="Stajich J."/>
            <person name="Grigoriev I.V."/>
            <person name="Mortensen U.H."/>
            <person name="De vries R.P."/>
            <person name="Baker S.E."/>
            <person name="Andersen M.R."/>
        </authorList>
    </citation>
    <scope>NUCLEOTIDE SEQUENCE [LARGE SCALE GENOMIC DNA]</scope>
    <source>
        <strain evidence="2 3">CBS 600.67</strain>
    </source>
</reference>
<feature type="transmembrane region" description="Helical" evidence="1">
    <location>
        <begin position="157"/>
        <end position="179"/>
    </location>
</feature>
<gene>
    <name evidence="2" type="ORF">BDW59DRAFT_171925</name>
</gene>